<keyword evidence="3" id="KW-1185">Reference proteome</keyword>
<reference evidence="2 3" key="1">
    <citation type="submission" date="2020-12" db="EMBL/GenBank/DDBJ databases">
        <title>Novel Thalassolituus-related marine hydrocarbonoclastic bacteria mediated algae-derived hydrocarbons mineralization in twilight zone of the northern South China Sea.</title>
        <authorList>
            <person name="Dong C."/>
        </authorList>
    </citation>
    <scope>NUCLEOTIDE SEQUENCE [LARGE SCALE GENOMIC DNA]</scope>
    <source>
        <strain evidence="2 3">IMCC1826</strain>
    </source>
</reference>
<dbReference type="RefSeq" id="WP_225677373.1">
    <property type="nucleotide sequence ID" value="NZ_JAEDAH010000105.1"/>
</dbReference>
<keyword evidence="1" id="KW-0472">Membrane</keyword>
<name>A0ABS7ZWE2_9GAMM</name>
<evidence type="ECO:0000313" key="3">
    <source>
        <dbReference type="Proteomes" id="UP000714380"/>
    </source>
</evidence>
<keyword evidence="1" id="KW-0812">Transmembrane</keyword>
<protein>
    <submittedName>
        <fullName evidence="2">Uncharacterized protein</fullName>
    </submittedName>
</protein>
<feature type="transmembrane region" description="Helical" evidence="1">
    <location>
        <begin position="12"/>
        <end position="32"/>
    </location>
</feature>
<evidence type="ECO:0000256" key="1">
    <source>
        <dbReference type="SAM" id="Phobius"/>
    </source>
</evidence>
<proteinExistence type="predicted"/>
<keyword evidence="1" id="KW-1133">Transmembrane helix</keyword>
<evidence type="ECO:0000313" key="2">
    <source>
        <dbReference type="EMBL" id="MCA6065438.1"/>
    </source>
</evidence>
<dbReference type="EMBL" id="JAEDAH010000105">
    <property type="protein sequence ID" value="MCA6065438.1"/>
    <property type="molecule type" value="Genomic_DNA"/>
</dbReference>
<comment type="caution">
    <text evidence="2">The sequence shown here is derived from an EMBL/GenBank/DDBJ whole genome shotgun (WGS) entry which is preliminary data.</text>
</comment>
<accession>A0ABS7ZWE2</accession>
<organism evidence="2 3">
    <name type="scientific">Thalassolituus marinus</name>
    <dbReference type="NCBI Taxonomy" id="671053"/>
    <lineage>
        <taxon>Bacteria</taxon>
        <taxon>Pseudomonadati</taxon>
        <taxon>Pseudomonadota</taxon>
        <taxon>Gammaproteobacteria</taxon>
        <taxon>Oceanospirillales</taxon>
        <taxon>Oceanospirillaceae</taxon>
        <taxon>Thalassolituus</taxon>
    </lineage>
</organism>
<sequence>MIELVNDLDSKTLGWIFVVSLVVAMAAIGALIKSAWSSLMMRIARAAPAANAESSIERPAELAPEGEVRQHLQHCTVIYRSIEGYWNAYVKMGDQEWPVSVEPDTNLKNVAMATLLRLEVSPENGPKP</sequence>
<dbReference type="Proteomes" id="UP000714380">
    <property type="component" value="Unassembled WGS sequence"/>
</dbReference>
<gene>
    <name evidence="2" type="ORF">I9W95_17710</name>
</gene>